<keyword evidence="3" id="KW-0378">Hydrolase</keyword>
<dbReference type="InterPro" id="IPR013519">
    <property type="entry name" value="Int_alpha_beta-p"/>
</dbReference>
<dbReference type="AlphaFoldDB" id="A0A0F3IGF8"/>
<dbReference type="Gene3D" id="2.130.10.130">
    <property type="entry name" value="Integrin alpha, N-terminal"/>
    <property type="match status" value="4"/>
</dbReference>
<keyword evidence="2" id="KW-0677">Repeat</keyword>
<evidence type="ECO:0000259" key="6">
    <source>
        <dbReference type="Pfam" id="PF13205"/>
    </source>
</evidence>
<sequence>MAIPKITYMGVNATGTSEFSKISIPDLLLATGGYPDSAITEIEANHDLQIDELIYEDGLAIFGTKDGNSTMKATFSGLTVTSTENSYGKFVNLDSTHWLLLLTPAALDVMGQGGESIKLTSTLAGKDSSSITYVTVDTLAPTLFSSSPGNNDEEVAVDSNISLTYSENIKFSSASGTITLQSESGFGDIAISIDSTGAVTSGNATVSISGKTLTINPTDNLTTNDTYNVIVDAGLIEDNAGNDAAALDDDPLTPAEEVKFETTHIVSNIGVGANGNMDYIGKVDNGEYGVTLFGDDDGDVVGDQFATSVSNAGDVNGDGYDDIIIGSALADNPYSSSTGLAYVVFGGKNGLAIDVDDPDFEALNDLDGTNGGFIISSSSNATENLGRSVSSAGDLNGDGYADLLIGATGNLATGSTDSGRAFVVYGQKSGFANVDTSTFQFDSSNGFQLTNSDLVNVNMGFSVSTAGDLNGDGLADFIVGAPGGVLTAVAGKAYVIFGNEEGYANNSVQYHAANFTGELTGFSSGSLSPSTSSVVKFTSTTTKANVTDITVSDTSTNNVSAATTQGSASVTESAAVTFTDLSAGESVTVAGLTLTTDSDLTANQVATLFANRASGFHTTGFTFSGTQTTPVDAALGTSVSDAGDVNGDGYGDLIISMPFKGATLGGDATGESYVVFGGDSGWATSAAEIDAANGAKGFKLVGSDGDIVNLIPGDYSGWSVGSAGDFDGDGLSDLAVSSTNGLTTYVVFGKSTWQDTVDMTALVTTEGTLSATQGFTITDGLFGAAQGMGNFGFSVSSAGDVNGDGYDDLIIGEPGDINNPAQTDASAGAAYVIYGKGSGFSDIDLSASSLDGSNGFEIEGASAYEHLGNSVSGAGDLNGDGFDDLIVGASGADSTGFSGSLHNKLTSGDNTNTNQVTFTYTENGNLNPLAISDTSASGNISVVYTDGTASTPESFVVTFPALDAGEYVKIGSLTYTAGHSLTDIQVAELFDSLTAGYQGDNVTGNEGEAYVIYGSEHFGHKATHVGTAKADVLNGTTAANTFVSGRGNDLIFGKGGADVYNAGAGNDTIKISDLNFRLVDGGSGTDTLSLAMAGKTLTLASENISNIETIDLTGTGANSLKLTALDVLNMSDNSNKLTVKGNVGDKLDFEDTGWTDAGTSGIYDKYTNGEAVLLVGQAITVVDFA</sequence>
<dbReference type="SMART" id="SM00191">
    <property type="entry name" value="Int_alpha"/>
    <property type="match status" value="7"/>
</dbReference>
<keyword evidence="1" id="KW-0732">Signal</keyword>
<dbReference type="Pfam" id="PF01839">
    <property type="entry name" value="FG-GAP"/>
    <property type="match status" value="6"/>
</dbReference>
<evidence type="ECO:0000256" key="4">
    <source>
        <dbReference type="ARBA" id="ARBA00022837"/>
    </source>
</evidence>
<dbReference type="PANTHER" id="PTHR23221">
    <property type="entry name" value="GLYCOSYLPHOSPHATIDYLINOSITOL PHOSPHOLIPASE D"/>
    <property type="match status" value="1"/>
</dbReference>
<gene>
    <name evidence="7" type="ORF">VZ94_14885</name>
</gene>
<protein>
    <recommendedName>
        <fullName evidence="6">SbsA Ig-like domain-containing protein</fullName>
    </recommendedName>
</protein>
<evidence type="ECO:0000256" key="2">
    <source>
        <dbReference type="ARBA" id="ARBA00022737"/>
    </source>
</evidence>
<comment type="caution">
    <text evidence="7">The sequence shown here is derived from an EMBL/GenBank/DDBJ whole genome shotgun (WGS) entry which is preliminary data.</text>
</comment>
<reference evidence="8" key="1">
    <citation type="submission" date="2015-03" db="EMBL/GenBank/DDBJ databases">
        <title>Draft genome sequence of a novel methanotroph (Sn10-6) isolated from flooded ricefield rhizosphere in India.</title>
        <authorList>
            <person name="Pandit P.S."/>
            <person name="Pore S.D."/>
            <person name="Arora P."/>
            <person name="Kapse N.G."/>
            <person name="Dhakephalkar P.K."/>
            <person name="Rahalkar M.C."/>
        </authorList>
    </citation>
    <scope>NUCLEOTIDE SEQUENCE [LARGE SCALE GENOMIC DNA]</scope>
    <source>
        <strain evidence="8">Sn10-6</strain>
    </source>
</reference>
<evidence type="ECO:0000256" key="3">
    <source>
        <dbReference type="ARBA" id="ARBA00022801"/>
    </source>
</evidence>
<dbReference type="SUPFAM" id="SSF51120">
    <property type="entry name" value="beta-Roll"/>
    <property type="match status" value="1"/>
</dbReference>
<dbReference type="InterPro" id="IPR032812">
    <property type="entry name" value="SbsA_Ig"/>
</dbReference>
<dbReference type="GO" id="GO:0005509">
    <property type="term" value="F:calcium ion binding"/>
    <property type="evidence" value="ECO:0007669"/>
    <property type="project" value="InterPro"/>
</dbReference>
<feature type="domain" description="SbsA Ig-like" evidence="6">
    <location>
        <begin position="137"/>
        <end position="246"/>
    </location>
</feature>
<dbReference type="InterPro" id="IPR001343">
    <property type="entry name" value="Hemolysn_Ca-bd"/>
</dbReference>
<proteinExistence type="predicted"/>
<dbReference type="InterPro" id="IPR011049">
    <property type="entry name" value="Serralysin-like_metalloprot_C"/>
</dbReference>
<evidence type="ECO:0000313" key="8">
    <source>
        <dbReference type="Proteomes" id="UP000033684"/>
    </source>
</evidence>
<dbReference type="InterPro" id="IPR013517">
    <property type="entry name" value="FG-GAP"/>
</dbReference>
<dbReference type="PANTHER" id="PTHR23221:SF7">
    <property type="entry name" value="PHOSPHATIDYLINOSITOL-GLYCAN-SPECIFIC PHOSPHOLIPASE D"/>
    <property type="match status" value="1"/>
</dbReference>
<accession>A0A0F3IGF8</accession>
<dbReference type="InterPro" id="IPR014755">
    <property type="entry name" value="Cu-Rt/internalin_Ig-like"/>
</dbReference>
<dbReference type="Pfam" id="PF13205">
    <property type="entry name" value="Big_5"/>
    <property type="match status" value="1"/>
</dbReference>
<reference evidence="7 8" key="2">
    <citation type="journal article" date="2016" name="Microb. Ecol.">
        <title>Genome Characteristics of a Novel Type I Methanotroph (Sn10-6) Isolated from a Flooded Indian Rice Field.</title>
        <authorList>
            <person name="Rahalkar M.C."/>
            <person name="Pandit P.S."/>
            <person name="Dhakephalkar P.K."/>
            <person name="Pore S."/>
            <person name="Arora P."/>
            <person name="Kapse N."/>
        </authorList>
    </citation>
    <scope>NUCLEOTIDE SEQUENCE [LARGE SCALE GENOMIC DNA]</scope>
    <source>
        <strain evidence="7 8">Sn10-6</strain>
    </source>
</reference>
<dbReference type="Pfam" id="PF00353">
    <property type="entry name" value="HemolysinCabind"/>
    <property type="match status" value="1"/>
</dbReference>
<dbReference type="EMBL" id="LAJX01000158">
    <property type="protein sequence ID" value="KJV05885.1"/>
    <property type="molecule type" value="Genomic_DNA"/>
</dbReference>
<dbReference type="RefSeq" id="WP_045779833.1">
    <property type="nucleotide sequence ID" value="NZ_LAJX01000158.1"/>
</dbReference>
<organism evidence="7 8">
    <name type="scientific">Methylocucumis oryzae</name>
    <dbReference type="NCBI Taxonomy" id="1632867"/>
    <lineage>
        <taxon>Bacteria</taxon>
        <taxon>Pseudomonadati</taxon>
        <taxon>Pseudomonadota</taxon>
        <taxon>Gammaproteobacteria</taxon>
        <taxon>Methylococcales</taxon>
        <taxon>Methylococcaceae</taxon>
        <taxon>Methylocucumis</taxon>
    </lineage>
</organism>
<keyword evidence="4" id="KW-0106">Calcium</keyword>
<dbReference type="InterPro" id="IPR028994">
    <property type="entry name" value="Integrin_alpha_N"/>
</dbReference>
<dbReference type="Proteomes" id="UP000033684">
    <property type="component" value="Unassembled WGS sequence"/>
</dbReference>
<dbReference type="Gene3D" id="2.60.40.1220">
    <property type="match status" value="1"/>
</dbReference>
<evidence type="ECO:0000256" key="5">
    <source>
        <dbReference type="ARBA" id="ARBA00023180"/>
    </source>
</evidence>
<name>A0A0F3IGF8_9GAMM</name>
<evidence type="ECO:0000313" key="7">
    <source>
        <dbReference type="EMBL" id="KJV05885.1"/>
    </source>
</evidence>
<dbReference type="OrthoDB" id="5558831at2"/>
<keyword evidence="8" id="KW-1185">Reference proteome</keyword>
<keyword evidence="5" id="KW-0325">Glycoprotein</keyword>
<dbReference type="PATRIC" id="fig|1632867.3.peg.1534"/>
<dbReference type="PROSITE" id="PS51470">
    <property type="entry name" value="FG_GAP"/>
    <property type="match status" value="5"/>
</dbReference>
<dbReference type="SUPFAM" id="SSF69318">
    <property type="entry name" value="Integrin alpha N-terminal domain"/>
    <property type="match status" value="2"/>
</dbReference>
<dbReference type="GO" id="GO:0016787">
    <property type="term" value="F:hydrolase activity"/>
    <property type="evidence" value="ECO:0007669"/>
    <property type="project" value="UniProtKB-KW"/>
</dbReference>
<evidence type="ECO:0000256" key="1">
    <source>
        <dbReference type="ARBA" id="ARBA00022729"/>
    </source>
</evidence>